<dbReference type="AlphaFoldDB" id="A0AAV7UVP3"/>
<proteinExistence type="inferred from homology"/>
<comment type="caution">
    <text evidence="3">The sequence shown here is derived from an EMBL/GenBank/DDBJ whole genome shotgun (WGS) entry which is preliminary data.</text>
</comment>
<dbReference type="GO" id="GO:0005737">
    <property type="term" value="C:cytoplasm"/>
    <property type="evidence" value="ECO:0007669"/>
    <property type="project" value="TreeGrafter"/>
</dbReference>
<dbReference type="EMBL" id="JANPWB010000004">
    <property type="protein sequence ID" value="KAJ1193114.1"/>
    <property type="molecule type" value="Genomic_DNA"/>
</dbReference>
<evidence type="ECO:0000256" key="1">
    <source>
        <dbReference type="ARBA" id="ARBA00010422"/>
    </source>
</evidence>
<evidence type="ECO:0000256" key="2">
    <source>
        <dbReference type="SAM" id="MobiDB-lite"/>
    </source>
</evidence>
<sequence length="158" mass="16697">MPCLEEERFLLLEHSVTVRPQHDVDALVARIGQALQLGAPCSRPGHPTLPEPGCGAGGSAVAACGCVRGRSAPYALCAPRGSGKQPQHHRAPTQGTAAPGKKQLCGRGWARGPAARDRGQEEDPHRLLQELLLSGNLIKEAVRRLQLAASCPVPETVQ</sequence>
<dbReference type="Pfam" id="PF05350">
    <property type="entry name" value="GSK-3_bind"/>
    <property type="match status" value="1"/>
</dbReference>
<feature type="compositionally biased region" description="Basic and acidic residues" evidence="2">
    <location>
        <begin position="114"/>
        <end position="123"/>
    </location>
</feature>
<evidence type="ECO:0000313" key="3">
    <source>
        <dbReference type="EMBL" id="KAJ1193114.1"/>
    </source>
</evidence>
<keyword evidence="4" id="KW-1185">Reference proteome</keyword>
<evidence type="ECO:0000313" key="4">
    <source>
        <dbReference type="Proteomes" id="UP001066276"/>
    </source>
</evidence>
<gene>
    <name evidence="3" type="ORF">NDU88_002419</name>
</gene>
<organism evidence="3 4">
    <name type="scientific">Pleurodeles waltl</name>
    <name type="common">Iberian ribbed newt</name>
    <dbReference type="NCBI Taxonomy" id="8319"/>
    <lineage>
        <taxon>Eukaryota</taxon>
        <taxon>Metazoa</taxon>
        <taxon>Chordata</taxon>
        <taxon>Craniata</taxon>
        <taxon>Vertebrata</taxon>
        <taxon>Euteleostomi</taxon>
        <taxon>Amphibia</taxon>
        <taxon>Batrachia</taxon>
        <taxon>Caudata</taxon>
        <taxon>Salamandroidea</taxon>
        <taxon>Salamandridae</taxon>
        <taxon>Pleurodelinae</taxon>
        <taxon>Pleurodeles</taxon>
    </lineage>
</organism>
<protein>
    <recommendedName>
        <fullName evidence="5">GSK-3-binding protein</fullName>
    </recommendedName>
</protein>
<dbReference type="InterPro" id="IPR008014">
    <property type="entry name" value="GSK3-bd"/>
</dbReference>
<evidence type="ECO:0008006" key="5">
    <source>
        <dbReference type="Google" id="ProtNLM"/>
    </source>
</evidence>
<accession>A0AAV7UVP3</accession>
<dbReference type="PANTHER" id="PTHR35154:SF3">
    <property type="entry name" value="GBP PROTEIN"/>
    <property type="match status" value="1"/>
</dbReference>
<name>A0AAV7UVP3_PLEWA</name>
<comment type="similarity">
    <text evidence="1">Belongs to the GSK-3-binding protein family.</text>
</comment>
<reference evidence="3" key="1">
    <citation type="journal article" date="2022" name="bioRxiv">
        <title>Sequencing and chromosome-scale assembly of the giantPleurodeles waltlgenome.</title>
        <authorList>
            <person name="Brown T."/>
            <person name="Elewa A."/>
            <person name="Iarovenko S."/>
            <person name="Subramanian E."/>
            <person name="Araus A.J."/>
            <person name="Petzold A."/>
            <person name="Susuki M."/>
            <person name="Suzuki K.-i.T."/>
            <person name="Hayashi T."/>
            <person name="Toyoda A."/>
            <person name="Oliveira C."/>
            <person name="Osipova E."/>
            <person name="Leigh N.D."/>
            <person name="Simon A."/>
            <person name="Yun M.H."/>
        </authorList>
    </citation>
    <scope>NUCLEOTIDE SEQUENCE</scope>
    <source>
        <strain evidence="3">20211129_DDA</strain>
        <tissue evidence="3">Liver</tissue>
    </source>
</reference>
<dbReference type="Proteomes" id="UP001066276">
    <property type="component" value="Chromosome 2_2"/>
</dbReference>
<feature type="region of interest" description="Disordered" evidence="2">
    <location>
        <begin position="77"/>
        <end position="123"/>
    </location>
</feature>
<dbReference type="PANTHER" id="PTHR35154">
    <property type="entry name" value="GBP PROTEIN"/>
    <property type="match status" value="1"/>
</dbReference>